<evidence type="ECO:0000256" key="1">
    <source>
        <dbReference type="SAM" id="MobiDB-lite"/>
    </source>
</evidence>
<accession>A0A5C3MM57</accession>
<dbReference type="InterPro" id="IPR046522">
    <property type="entry name" value="DUF6699"/>
</dbReference>
<dbReference type="AlphaFoldDB" id="A0A5C3MM57"/>
<feature type="region of interest" description="Disordered" evidence="1">
    <location>
        <begin position="1"/>
        <end position="47"/>
    </location>
</feature>
<proteinExistence type="predicted"/>
<reference evidence="3 4" key="1">
    <citation type="journal article" date="2019" name="Nat. Ecol. Evol.">
        <title>Megaphylogeny resolves global patterns of mushroom evolution.</title>
        <authorList>
            <person name="Varga T."/>
            <person name="Krizsan K."/>
            <person name="Foldi C."/>
            <person name="Dima B."/>
            <person name="Sanchez-Garcia M."/>
            <person name="Sanchez-Ramirez S."/>
            <person name="Szollosi G.J."/>
            <person name="Szarkandi J.G."/>
            <person name="Papp V."/>
            <person name="Albert L."/>
            <person name="Andreopoulos W."/>
            <person name="Angelini C."/>
            <person name="Antonin V."/>
            <person name="Barry K.W."/>
            <person name="Bougher N.L."/>
            <person name="Buchanan P."/>
            <person name="Buyck B."/>
            <person name="Bense V."/>
            <person name="Catcheside P."/>
            <person name="Chovatia M."/>
            <person name="Cooper J."/>
            <person name="Damon W."/>
            <person name="Desjardin D."/>
            <person name="Finy P."/>
            <person name="Geml J."/>
            <person name="Haridas S."/>
            <person name="Hughes K."/>
            <person name="Justo A."/>
            <person name="Karasinski D."/>
            <person name="Kautmanova I."/>
            <person name="Kiss B."/>
            <person name="Kocsube S."/>
            <person name="Kotiranta H."/>
            <person name="LaButti K.M."/>
            <person name="Lechner B.E."/>
            <person name="Liimatainen K."/>
            <person name="Lipzen A."/>
            <person name="Lukacs Z."/>
            <person name="Mihaltcheva S."/>
            <person name="Morgado L.N."/>
            <person name="Niskanen T."/>
            <person name="Noordeloos M.E."/>
            <person name="Ohm R.A."/>
            <person name="Ortiz-Santana B."/>
            <person name="Ovrebo C."/>
            <person name="Racz N."/>
            <person name="Riley R."/>
            <person name="Savchenko A."/>
            <person name="Shiryaev A."/>
            <person name="Soop K."/>
            <person name="Spirin V."/>
            <person name="Szebenyi C."/>
            <person name="Tomsovsky M."/>
            <person name="Tulloss R.E."/>
            <person name="Uehling J."/>
            <person name="Grigoriev I.V."/>
            <person name="Vagvolgyi C."/>
            <person name="Papp T."/>
            <person name="Martin F.M."/>
            <person name="Miettinen O."/>
            <person name="Hibbett D.S."/>
            <person name="Nagy L.G."/>
        </authorList>
    </citation>
    <scope>NUCLEOTIDE SEQUENCE [LARGE SCALE GENOMIC DNA]</scope>
    <source>
        <strain evidence="3 4">OMC1185</strain>
    </source>
</reference>
<dbReference type="EMBL" id="ML213529">
    <property type="protein sequence ID" value="TFK46499.1"/>
    <property type="molecule type" value="Genomic_DNA"/>
</dbReference>
<name>A0A5C3MM57_9AGAM</name>
<feature type="region of interest" description="Disordered" evidence="1">
    <location>
        <begin position="59"/>
        <end position="89"/>
    </location>
</feature>
<feature type="domain" description="DUF6699" evidence="2">
    <location>
        <begin position="114"/>
        <end position="286"/>
    </location>
</feature>
<protein>
    <recommendedName>
        <fullName evidence="2">DUF6699 domain-containing protein</fullName>
    </recommendedName>
</protein>
<gene>
    <name evidence="3" type="ORF">OE88DRAFT_1667489</name>
</gene>
<keyword evidence="4" id="KW-1185">Reference proteome</keyword>
<feature type="compositionally biased region" description="Low complexity" evidence="1">
    <location>
        <begin position="76"/>
        <end position="87"/>
    </location>
</feature>
<evidence type="ECO:0000313" key="4">
    <source>
        <dbReference type="Proteomes" id="UP000305948"/>
    </source>
</evidence>
<organism evidence="3 4">
    <name type="scientific">Heliocybe sulcata</name>
    <dbReference type="NCBI Taxonomy" id="5364"/>
    <lineage>
        <taxon>Eukaryota</taxon>
        <taxon>Fungi</taxon>
        <taxon>Dikarya</taxon>
        <taxon>Basidiomycota</taxon>
        <taxon>Agaricomycotina</taxon>
        <taxon>Agaricomycetes</taxon>
        <taxon>Gloeophyllales</taxon>
        <taxon>Gloeophyllaceae</taxon>
        <taxon>Heliocybe</taxon>
    </lineage>
</organism>
<evidence type="ECO:0000259" key="2">
    <source>
        <dbReference type="Pfam" id="PF20415"/>
    </source>
</evidence>
<dbReference type="Pfam" id="PF20415">
    <property type="entry name" value="DUF6699"/>
    <property type="match status" value="1"/>
</dbReference>
<dbReference type="Proteomes" id="UP000305948">
    <property type="component" value="Unassembled WGS sequence"/>
</dbReference>
<feature type="region of interest" description="Disordered" evidence="1">
    <location>
        <begin position="227"/>
        <end position="266"/>
    </location>
</feature>
<feature type="compositionally biased region" description="Low complexity" evidence="1">
    <location>
        <begin position="241"/>
        <end position="253"/>
    </location>
</feature>
<evidence type="ECO:0000313" key="3">
    <source>
        <dbReference type="EMBL" id="TFK46499.1"/>
    </source>
</evidence>
<sequence>MPTPLSARKVHFDSTRNLVHPISPSSSNSSLDTDGPETPPSDYGILPAVAQYARVPPTFYPNAKPGPMQPFSPALSSQSSSSSSSSSPPLVGPMAIHPLLAHSSPVSYDLSLPFDPSALLIHPAALLQPATSPAVKHLSVSLRPVGCARDWVVNIQPSTATGGGGGGEYGRAPELVPYVTVADVLAHLYTSLRTPASKLEWNMLDEEKQKRVNASYMRRYQRYLTSSPTDARGRRGSVSAPGPQGRSGSRQRSTSMTGVDPRFEEERRKGVKRVDWLAGNTRFGGLMWTGGSQWELVPAQW</sequence>
<dbReference type="OrthoDB" id="3224413at2759"/>